<dbReference type="PANTHER" id="PTHR37292">
    <property type="entry name" value="VNG6097C"/>
    <property type="match status" value="1"/>
</dbReference>
<dbReference type="InterPro" id="IPR004919">
    <property type="entry name" value="GmrSD_N"/>
</dbReference>
<evidence type="ECO:0000259" key="1">
    <source>
        <dbReference type="Pfam" id="PF03235"/>
    </source>
</evidence>
<gene>
    <name evidence="2" type="ORF">RGB73_20115</name>
</gene>
<evidence type="ECO:0000313" key="3">
    <source>
        <dbReference type="Proteomes" id="UP001256827"/>
    </source>
</evidence>
<dbReference type="PANTHER" id="PTHR37292:SF2">
    <property type="entry name" value="DUF262 DOMAIN-CONTAINING PROTEIN"/>
    <property type="match status" value="1"/>
</dbReference>
<dbReference type="RefSeq" id="WP_310764528.1">
    <property type="nucleotide sequence ID" value="NZ_CP134050.1"/>
</dbReference>
<sequence>MSKYIVNNSTIETILGWIHGGEIAIPEIQRPFVWEASKVRDLMDSLYQGFPVGYIITWRNPDTKLKDGTHAMGKKILIDGQQRITAMTAALLGKEVVGADYKKKRIRIAFNPLEERFEVANPAIEKDAAWIPDISAFFQKQFNLFEFVHQYCTKNEGADTSRIGNIVNHLVNIRFSSLGMIELSHDLDIETVTEIFIRINSQGVVLSQADFAMSKIAVNEEYNGVDIRKMIDYFCHLAINPADYHAIKENDTSFSGTPYFQKIMWVKDHTDSLYVPTYSDLLRVAFTFKFLRGKLANLVSLLSGRDFETREYKEEITEASFRKLEAGVLAFVNETNFKRYLMIVKSTGMIHESLIRSQNVLNFGYILYLLLKDQGVEQAKINRVVRRWIVLSILTSRYSGSAESTFEYDVRRFHQASDVEEYLKHTEEGELSDAFWSNILVTRLNTSVSSSPYFHLFLMAQIKSGDKGFLSKATEVKHLIEERGDIHHIFPKKYLQSKGYTNRNQYNQIANYVYMQQEINIVIKDQAPEAYMKKIEEQCQQKTSKYGEIQDMNEVLANLEACCIPSGIFAMNADHYEDFLQERRILMANKIRNFYYSL</sequence>
<feature type="domain" description="GmrSD restriction endonucleases N-terminal" evidence="1">
    <location>
        <begin position="18"/>
        <end position="215"/>
    </location>
</feature>
<dbReference type="EMBL" id="CP134050">
    <property type="protein sequence ID" value="WNC13013.1"/>
    <property type="molecule type" value="Genomic_DNA"/>
</dbReference>
<proteinExistence type="predicted"/>
<dbReference type="Proteomes" id="UP001256827">
    <property type="component" value="Chromosome"/>
</dbReference>
<name>A0ABY9SYV3_BREBE</name>
<keyword evidence="3" id="KW-1185">Reference proteome</keyword>
<protein>
    <submittedName>
        <fullName evidence="2">DUF262 domain-containing protein</fullName>
    </submittedName>
</protein>
<dbReference type="Pfam" id="PF03235">
    <property type="entry name" value="GmrSD_N"/>
    <property type="match status" value="1"/>
</dbReference>
<accession>A0ABY9SYV3</accession>
<reference evidence="2 3" key="1">
    <citation type="submission" date="2023-09" db="EMBL/GenBank/DDBJ databases">
        <title>Complete Genome and Methylome dissection of Bacillus brevis NEB573 original source of BbsI restriction endonuclease.</title>
        <authorList>
            <person name="Fomenkov A."/>
            <person name="Roberts R.D."/>
        </authorList>
    </citation>
    <scope>NUCLEOTIDE SEQUENCE [LARGE SCALE GENOMIC DNA]</scope>
    <source>
        <strain evidence="2 3">NEB573</strain>
    </source>
</reference>
<organism evidence="2 3">
    <name type="scientific">Brevibacillus brevis</name>
    <name type="common">Bacillus brevis</name>
    <dbReference type="NCBI Taxonomy" id="1393"/>
    <lineage>
        <taxon>Bacteria</taxon>
        <taxon>Bacillati</taxon>
        <taxon>Bacillota</taxon>
        <taxon>Bacilli</taxon>
        <taxon>Bacillales</taxon>
        <taxon>Paenibacillaceae</taxon>
        <taxon>Brevibacillus</taxon>
    </lineage>
</organism>
<evidence type="ECO:0000313" key="2">
    <source>
        <dbReference type="EMBL" id="WNC13013.1"/>
    </source>
</evidence>